<keyword evidence="8 15" id="KW-0418">Kinase</keyword>
<dbReference type="Pfam" id="PF00512">
    <property type="entry name" value="HisKA"/>
    <property type="match status" value="1"/>
</dbReference>
<evidence type="ECO:0000259" key="14">
    <source>
        <dbReference type="PROSITE" id="PS50109"/>
    </source>
</evidence>
<evidence type="ECO:0000256" key="11">
    <source>
        <dbReference type="ARBA" id="ARBA00023136"/>
    </source>
</evidence>
<accession>A0A1I2K731</accession>
<evidence type="ECO:0000256" key="7">
    <source>
        <dbReference type="ARBA" id="ARBA00022692"/>
    </source>
</evidence>
<dbReference type="PANTHER" id="PTHR45453:SF2">
    <property type="entry name" value="HISTIDINE KINASE"/>
    <property type="match status" value="1"/>
</dbReference>
<dbReference type="Gene3D" id="1.10.287.130">
    <property type="match status" value="1"/>
</dbReference>
<keyword evidence="10" id="KW-0902">Two-component regulatory system</keyword>
<keyword evidence="11 13" id="KW-0472">Membrane</keyword>
<dbReference type="GO" id="GO:0016036">
    <property type="term" value="P:cellular response to phosphate starvation"/>
    <property type="evidence" value="ECO:0007669"/>
    <property type="project" value="TreeGrafter"/>
</dbReference>
<dbReference type="PANTHER" id="PTHR45453">
    <property type="entry name" value="PHOSPHATE REGULON SENSOR PROTEIN PHOR"/>
    <property type="match status" value="1"/>
</dbReference>
<evidence type="ECO:0000256" key="4">
    <source>
        <dbReference type="ARBA" id="ARBA00022475"/>
    </source>
</evidence>
<evidence type="ECO:0000256" key="9">
    <source>
        <dbReference type="ARBA" id="ARBA00022989"/>
    </source>
</evidence>
<comment type="catalytic activity">
    <reaction evidence="1">
        <text>ATP + protein L-histidine = ADP + protein N-phospho-L-histidine.</text>
        <dbReference type="EC" id="2.7.13.3"/>
    </reaction>
</comment>
<evidence type="ECO:0000256" key="1">
    <source>
        <dbReference type="ARBA" id="ARBA00000085"/>
    </source>
</evidence>
<dbReference type="SUPFAM" id="SSF47384">
    <property type="entry name" value="Homodimeric domain of signal transducing histidine kinase"/>
    <property type="match status" value="1"/>
</dbReference>
<dbReference type="InterPro" id="IPR036097">
    <property type="entry name" value="HisK_dim/P_sf"/>
</dbReference>
<keyword evidence="16" id="KW-1185">Reference proteome</keyword>
<feature type="transmembrane region" description="Helical" evidence="13">
    <location>
        <begin position="12"/>
        <end position="32"/>
    </location>
</feature>
<keyword evidence="12" id="KW-0175">Coiled coil</keyword>
<dbReference type="SMART" id="SM00387">
    <property type="entry name" value="HATPase_c"/>
    <property type="match status" value="1"/>
</dbReference>
<comment type="subcellular location">
    <subcellularLocation>
        <location evidence="2">Cell membrane</location>
        <topology evidence="2">Multi-pass membrane protein</topology>
    </subcellularLocation>
</comment>
<evidence type="ECO:0000313" key="16">
    <source>
        <dbReference type="Proteomes" id="UP000182135"/>
    </source>
</evidence>
<evidence type="ECO:0000256" key="6">
    <source>
        <dbReference type="ARBA" id="ARBA00022679"/>
    </source>
</evidence>
<evidence type="ECO:0000256" key="5">
    <source>
        <dbReference type="ARBA" id="ARBA00022553"/>
    </source>
</evidence>
<evidence type="ECO:0000256" key="10">
    <source>
        <dbReference type="ARBA" id="ARBA00023012"/>
    </source>
</evidence>
<dbReference type="RefSeq" id="WP_027637425.1">
    <property type="nucleotide sequence ID" value="NZ_CP076620.1"/>
</dbReference>
<evidence type="ECO:0000256" key="2">
    <source>
        <dbReference type="ARBA" id="ARBA00004651"/>
    </source>
</evidence>
<keyword evidence="4" id="KW-1003">Cell membrane</keyword>
<evidence type="ECO:0000256" key="8">
    <source>
        <dbReference type="ARBA" id="ARBA00022777"/>
    </source>
</evidence>
<dbReference type="GeneID" id="90543836"/>
<keyword evidence="5" id="KW-0597">Phosphoprotein</keyword>
<proteinExistence type="predicted"/>
<evidence type="ECO:0000313" key="15">
    <source>
        <dbReference type="EMBL" id="SFF62128.1"/>
    </source>
</evidence>
<dbReference type="PRINTS" id="PR00344">
    <property type="entry name" value="BCTRLSENSOR"/>
</dbReference>
<dbReference type="GO" id="GO:0004721">
    <property type="term" value="F:phosphoprotein phosphatase activity"/>
    <property type="evidence" value="ECO:0007669"/>
    <property type="project" value="TreeGrafter"/>
</dbReference>
<keyword evidence="7 13" id="KW-0812">Transmembrane</keyword>
<evidence type="ECO:0000256" key="13">
    <source>
        <dbReference type="SAM" id="Phobius"/>
    </source>
</evidence>
<sequence>MKKNKRINLKQFISGYLLIFISAAIIISFFAVSELNYMYSRHLKKIDLFENLEIQLKQYDDISESYLTENSAGMEIVDKNLRVLKSKGSAEVAGYQYSAISFAELISNQQFNIKTTYQNIEENGETYTVLLKQHFTKKTASRVSYLSSIYSLSIFATIIIVFLIIFYAFVRTIYKRIKTAFDLIETNISKTPHDKSKVDLSSIKLSESYSVLQSYNNMLDELEQIRKEKDSILRQNKTLISNLSHDLKSPITTLKGYSELLIEEDLSPIQQKDYLMYINQRASDLSELISLLFEQVKFQHPDFSLNLEKEDMNSFLRDLCANYYMIFDKHGFDVNIEIDETPHIMDFDSTNMKRAFCNLFENCLSHNKVPTKFEVSTFIKNGVYFIQFKDDGIGVPKENKNRIFDPFFQGDNSRSRNHGGLGLFVTKQIIEKHGGEITLKSEPNYKTVFEIQFKI</sequence>
<dbReference type="STRING" id="1529.SAMN04487885_104149"/>
<dbReference type="GO" id="GO:0005886">
    <property type="term" value="C:plasma membrane"/>
    <property type="evidence" value="ECO:0007669"/>
    <property type="project" value="UniProtKB-SubCell"/>
</dbReference>
<dbReference type="Pfam" id="PF02518">
    <property type="entry name" value="HATPase_c"/>
    <property type="match status" value="1"/>
</dbReference>
<dbReference type="Gene3D" id="3.30.565.10">
    <property type="entry name" value="Histidine kinase-like ATPase, C-terminal domain"/>
    <property type="match status" value="1"/>
</dbReference>
<dbReference type="CDD" id="cd00075">
    <property type="entry name" value="HATPase"/>
    <property type="match status" value="1"/>
</dbReference>
<dbReference type="InterPro" id="IPR036890">
    <property type="entry name" value="HATPase_C_sf"/>
</dbReference>
<keyword evidence="6" id="KW-0808">Transferase</keyword>
<dbReference type="InterPro" id="IPR050351">
    <property type="entry name" value="BphY/WalK/GraS-like"/>
</dbReference>
<dbReference type="SUPFAM" id="SSF55874">
    <property type="entry name" value="ATPase domain of HSP90 chaperone/DNA topoisomerase II/histidine kinase"/>
    <property type="match status" value="1"/>
</dbReference>
<dbReference type="CDD" id="cd00082">
    <property type="entry name" value="HisKA"/>
    <property type="match status" value="1"/>
</dbReference>
<dbReference type="PROSITE" id="PS50109">
    <property type="entry name" value="HIS_KIN"/>
    <property type="match status" value="1"/>
</dbReference>
<organism evidence="15 16">
    <name type="scientific">Clostridium cadaveris</name>
    <dbReference type="NCBI Taxonomy" id="1529"/>
    <lineage>
        <taxon>Bacteria</taxon>
        <taxon>Bacillati</taxon>
        <taxon>Bacillota</taxon>
        <taxon>Clostridia</taxon>
        <taxon>Eubacteriales</taxon>
        <taxon>Clostridiaceae</taxon>
        <taxon>Clostridium</taxon>
    </lineage>
</organism>
<dbReference type="SMART" id="SM00388">
    <property type="entry name" value="HisKA"/>
    <property type="match status" value="1"/>
</dbReference>
<dbReference type="OrthoDB" id="335833at2"/>
<dbReference type="EMBL" id="FOOE01000004">
    <property type="protein sequence ID" value="SFF62128.1"/>
    <property type="molecule type" value="Genomic_DNA"/>
</dbReference>
<keyword evidence="9 13" id="KW-1133">Transmembrane helix</keyword>
<dbReference type="InterPro" id="IPR003594">
    <property type="entry name" value="HATPase_dom"/>
</dbReference>
<dbReference type="eggNOG" id="COG2205">
    <property type="taxonomic scope" value="Bacteria"/>
</dbReference>
<protein>
    <recommendedName>
        <fullName evidence="3">histidine kinase</fullName>
        <ecNumber evidence="3">2.7.13.3</ecNumber>
    </recommendedName>
</protein>
<dbReference type="InterPro" id="IPR003661">
    <property type="entry name" value="HisK_dim/P_dom"/>
</dbReference>
<dbReference type="InterPro" id="IPR005467">
    <property type="entry name" value="His_kinase_dom"/>
</dbReference>
<dbReference type="Proteomes" id="UP000182135">
    <property type="component" value="Unassembled WGS sequence"/>
</dbReference>
<dbReference type="EC" id="2.7.13.3" evidence="3"/>
<evidence type="ECO:0000256" key="12">
    <source>
        <dbReference type="SAM" id="Coils"/>
    </source>
</evidence>
<reference evidence="15 16" key="1">
    <citation type="submission" date="2016-10" db="EMBL/GenBank/DDBJ databases">
        <authorList>
            <person name="de Groot N.N."/>
        </authorList>
    </citation>
    <scope>NUCLEOTIDE SEQUENCE [LARGE SCALE GENOMIC DNA]</scope>
    <source>
        <strain evidence="15 16">NLAE-zl-G419</strain>
    </source>
</reference>
<feature type="coiled-coil region" evidence="12">
    <location>
        <begin position="212"/>
        <end position="242"/>
    </location>
</feature>
<dbReference type="InterPro" id="IPR004358">
    <property type="entry name" value="Sig_transdc_His_kin-like_C"/>
</dbReference>
<gene>
    <name evidence="15" type="ORF">SAMN04487885_104149</name>
</gene>
<name>A0A1I2K731_9CLOT</name>
<feature type="domain" description="Histidine kinase" evidence="14">
    <location>
        <begin position="242"/>
        <end position="455"/>
    </location>
</feature>
<evidence type="ECO:0000256" key="3">
    <source>
        <dbReference type="ARBA" id="ARBA00012438"/>
    </source>
</evidence>
<dbReference type="GO" id="GO:0000155">
    <property type="term" value="F:phosphorelay sensor kinase activity"/>
    <property type="evidence" value="ECO:0007669"/>
    <property type="project" value="InterPro"/>
</dbReference>
<dbReference type="AlphaFoldDB" id="A0A1I2K731"/>
<feature type="transmembrane region" description="Helical" evidence="13">
    <location>
        <begin position="149"/>
        <end position="170"/>
    </location>
</feature>